<dbReference type="NCBIfam" id="NF010719">
    <property type="entry name" value="PRK14121.1"/>
    <property type="match status" value="1"/>
</dbReference>
<sequence length="395" mass="46858">MPNFKAKSIKELTLPFCSNGVEFLWKAYNENVILIFTKVEEESFFLQVKQDNQFFIIKADKHSKPSKITYLQKALLCFKENFCNEIVSESFAFKKNALDKKIPLIAYDFNEVLEKIQNYKKIYIEIGFGSGRHLLYQAKTNQDILILGIEIYTPAIEQVAKLALNQEINNILLIQSDARLLLSVLQKQSIDKIFLHFPVPWDKKPHRRVMSEAFSKECARVLKSNGKFELRTDSYEYFNYSLGIFLEFENPKFDIKKNEDLEISSKYEDRWKKQNKNIYDLIVYNLNSFDQERSIIDFNLQSIHFSKEQLKLLRNFKNQTFKYKDFFLHIENFYITSDSLVVKIAFGAFNKPEHAYIFLGDKCYFVFKAPFKTLENLKAIEEFKKIIYYENRLFS</sequence>
<dbReference type="SUPFAM" id="SSF53335">
    <property type="entry name" value="S-adenosyl-L-methionine-dependent methyltransferases"/>
    <property type="match status" value="1"/>
</dbReference>
<dbReference type="GO" id="GO:0043527">
    <property type="term" value="C:tRNA methyltransferase complex"/>
    <property type="evidence" value="ECO:0007669"/>
    <property type="project" value="TreeGrafter"/>
</dbReference>
<comment type="pathway">
    <text evidence="7">tRNA modification; N(7)-methylguanine-tRNA biosynthesis.</text>
</comment>
<evidence type="ECO:0000256" key="1">
    <source>
        <dbReference type="ARBA" id="ARBA00000142"/>
    </source>
</evidence>
<dbReference type="GO" id="GO:0008176">
    <property type="term" value="F:tRNA (guanine(46)-N7)-methyltransferase activity"/>
    <property type="evidence" value="ECO:0007669"/>
    <property type="project" value="UniProtKB-UniRule"/>
</dbReference>
<dbReference type="InterPro" id="IPR055361">
    <property type="entry name" value="tRNA_methyltr_TrmB_bact"/>
</dbReference>
<dbReference type="EC" id="2.1.1.33" evidence="7"/>
<dbReference type="PANTHER" id="PTHR23417:SF14">
    <property type="entry name" value="PENTACOTRIPEPTIDE-REPEAT REGION OF PRORP DOMAIN-CONTAINING PROTEIN"/>
    <property type="match status" value="1"/>
</dbReference>
<feature type="binding site" evidence="7">
    <location>
        <position position="150"/>
    </location>
    <ligand>
        <name>S-adenosyl-L-methionine</name>
        <dbReference type="ChEBI" id="CHEBI:59789"/>
    </ligand>
</feature>
<accession>A0A4Q9JTW3</accession>
<keyword evidence="9" id="KW-1185">Reference proteome</keyword>
<dbReference type="AlphaFoldDB" id="A0A4Q9JTW3"/>
<feature type="binding site" evidence="7">
    <location>
        <position position="203"/>
    </location>
    <ligand>
        <name>substrate</name>
    </ligand>
</feature>
<keyword evidence="5 7" id="KW-0949">S-adenosyl-L-methionine</keyword>
<evidence type="ECO:0000256" key="4">
    <source>
        <dbReference type="ARBA" id="ARBA00022679"/>
    </source>
</evidence>
<gene>
    <name evidence="7" type="primary">trmB</name>
    <name evidence="8" type="ORF">DU473_05295</name>
</gene>
<comment type="function">
    <text evidence="2 7">Catalyzes the formation of N(7)-methylguanine at position 46 (m7G46) in tRNA.</text>
</comment>
<keyword evidence="3 7" id="KW-0489">Methyltransferase</keyword>
<protein>
    <recommendedName>
        <fullName evidence="7">tRNA (guanine-N(7)-)-methyltransferase</fullName>
        <ecNumber evidence="7">2.1.1.33</ecNumber>
    </recommendedName>
    <alternativeName>
        <fullName evidence="7">tRNA (guanine(46)-N(7))-methyltransferase</fullName>
    </alternativeName>
    <alternativeName>
        <fullName evidence="7">tRNA(m7G46)-methyltransferase</fullName>
    </alternativeName>
</protein>
<dbReference type="PANTHER" id="PTHR23417">
    <property type="entry name" value="3-DEOXY-D-MANNO-OCTULOSONIC-ACID TRANSFERASE/TRNA GUANINE-N 7 - -METHYLTRANSFERASE"/>
    <property type="match status" value="1"/>
</dbReference>
<evidence type="ECO:0000256" key="5">
    <source>
        <dbReference type="ARBA" id="ARBA00022691"/>
    </source>
</evidence>
<keyword evidence="6 7" id="KW-0819">tRNA processing</keyword>
<keyword evidence="4 7" id="KW-0808">Transferase</keyword>
<evidence type="ECO:0000256" key="7">
    <source>
        <dbReference type="HAMAP-Rule" id="MF_01057"/>
    </source>
</evidence>
<dbReference type="Gene3D" id="3.40.50.150">
    <property type="entry name" value="Vaccinia Virus protein VP39"/>
    <property type="match status" value="1"/>
</dbReference>
<evidence type="ECO:0000256" key="3">
    <source>
        <dbReference type="ARBA" id="ARBA00022603"/>
    </source>
</evidence>
<evidence type="ECO:0000256" key="2">
    <source>
        <dbReference type="ARBA" id="ARBA00003015"/>
    </source>
</evidence>
<comment type="similarity">
    <text evidence="7">Belongs to the class I-like SAM-binding methyltransferase superfamily. TrmB family.</text>
</comment>
<dbReference type="Proteomes" id="UP000292583">
    <property type="component" value="Unassembled WGS sequence"/>
</dbReference>
<comment type="caution">
    <text evidence="7">Lacks conserved residue(s) required for the propagation of feature annotation.</text>
</comment>
<dbReference type="HAMAP" id="MF_01057">
    <property type="entry name" value="tRNA_methyltr_TrmB"/>
    <property type="match status" value="1"/>
</dbReference>
<dbReference type="Pfam" id="PF02390">
    <property type="entry name" value="Methyltransf_4"/>
    <property type="match status" value="1"/>
</dbReference>
<feature type="binding site" evidence="7">
    <location>
        <position position="233"/>
    </location>
    <ligand>
        <name>substrate</name>
    </ligand>
</feature>
<evidence type="ECO:0000313" key="8">
    <source>
        <dbReference type="EMBL" id="TBR80769.1"/>
    </source>
</evidence>
<comment type="caution">
    <text evidence="8">The sequence shown here is derived from an EMBL/GenBank/DDBJ whole genome shotgun (WGS) entry which is preliminary data.</text>
</comment>
<dbReference type="RefSeq" id="WP_131163765.1">
    <property type="nucleotide sequence ID" value="NZ_QPGQ01000015.1"/>
</dbReference>
<feature type="binding site" evidence="7">
    <location>
        <position position="125"/>
    </location>
    <ligand>
        <name>S-adenosyl-L-methionine</name>
        <dbReference type="ChEBI" id="CHEBI:59789"/>
    </ligand>
</feature>
<feature type="binding site" evidence="7">
    <location>
        <position position="177"/>
    </location>
    <ligand>
        <name>S-adenosyl-L-methionine</name>
        <dbReference type="ChEBI" id="CHEBI:59789"/>
    </ligand>
</feature>
<reference evidence="8 9" key="1">
    <citation type="submission" date="2018-07" db="EMBL/GenBank/DDBJ databases">
        <title>Campylobacter zealandensis sp. nov., isolated from birds and water in New Zealand.</title>
        <authorList>
            <person name="Wilkinson D.A."/>
            <person name="Biggs P.J."/>
            <person name="French N.P."/>
            <person name="Midwinter A.C."/>
        </authorList>
    </citation>
    <scope>NUCLEOTIDE SEQUENCE [LARGE SCALE GENOMIC DNA]</scope>
    <source>
        <strain evidence="8 9">B423b</strain>
    </source>
</reference>
<proteinExistence type="inferred from homology"/>
<dbReference type="PROSITE" id="PS51625">
    <property type="entry name" value="SAM_MT_TRMB"/>
    <property type="match status" value="1"/>
</dbReference>
<dbReference type="InterPro" id="IPR003358">
    <property type="entry name" value="tRNA_(Gua-N-7)_MeTrfase_Trmb"/>
</dbReference>
<comment type="catalytic activity">
    <reaction evidence="1 7">
        <text>guanosine(46) in tRNA + S-adenosyl-L-methionine = N(7)-methylguanosine(46) in tRNA + S-adenosyl-L-homocysteine</text>
        <dbReference type="Rhea" id="RHEA:42708"/>
        <dbReference type="Rhea" id="RHEA-COMP:10188"/>
        <dbReference type="Rhea" id="RHEA-COMP:10189"/>
        <dbReference type="ChEBI" id="CHEBI:57856"/>
        <dbReference type="ChEBI" id="CHEBI:59789"/>
        <dbReference type="ChEBI" id="CHEBI:74269"/>
        <dbReference type="ChEBI" id="CHEBI:74480"/>
        <dbReference type="EC" id="2.1.1.33"/>
    </reaction>
</comment>
<dbReference type="UniPathway" id="UPA00989"/>
<dbReference type="NCBIfam" id="TIGR00091">
    <property type="entry name" value="tRNA (guanosine(46)-N7)-methyltransferase TrmB"/>
    <property type="match status" value="1"/>
</dbReference>
<dbReference type="OrthoDB" id="9802090at2"/>
<dbReference type="InterPro" id="IPR029063">
    <property type="entry name" value="SAM-dependent_MTases_sf"/>
</dbReference>
<dbReference type="CDD" id="cd02440">
    <property type="entry name" value="AdoMet_MTases"/>
    <property type="match status" value="1"/>
</dbReference>
<evidence type="ECO:0000313" key="9">
    <source>
        <dbReference type="Proteomes" id="UP000292583"/>
    </source>
</evidence>
<dbReference type="EMBL" id="QPGR01000008">
    <property type="protein sequence ID" value="TBR80769.1"/>
    <property type="molecule type" value="Genomic_DNA"/>
</dbReference>
<name>A0A4Q9JTW3_9BACT</name>
<evidence type="ECO:0000256" key="6">
    <source>
        <dbReference type="ARBA" id="ARBA00022694"/>
    </source>
</evidence>
<organism evidence="8 9">
    <name type="scientific">Campylobacter novaezeelandiae</name>
    <dbReference type="NCBI Taxonomy" id="2267891"/>
    <lineage>
        <taxon>Bacteria</taxon>
        <taxon>Pseudomonadati</taxon>
        <taxon>Campylobacterota</taxon>
        <taxon>Epsilonproteobacteria</taxon>
        <taxon>Campylobacterales</taxon>
        <taxon>Campylobacteraceae</taxon>
        <taxon>Campylobacter</taxon>
    </lineage>
</organism>